<gene>
    <name evidence="1" type="ORF">ANBU17_28260</name>
</gene>
<dbReference type="EMBL" id="BLYI01000065">
    <property type="protein sequence ID" value="GFO86479.1"/>
    <property type="molecule type" value="Genomic_DNA"/>
</dbReference>
<keyword evidence="2" id="KW-1185">Reference proteome</keyword>
<protein>
    <submittedName>
        <fullName evidence="1">Uncharacterized protein</fullName>
    </submittedName>
</protein>
<dbReference type="RefSeq" id="WP_201312132.1">
    <property type="nucleotide sequence ID" value="NZ_BLYI01000065.1"/>
</dbReference>
<sequence length="79" mass="8608">MKTYKVIGHANVICSMRVKANSEEEAIEIANEEFGGLTNYAGMGGVEHLLGVLDSSDDRCVFPDTDPEFDEAIERGADE</sequence>
<dbReference type="Proteomes" id="UP000613208">
    <property type="component" value="Unassembled WGS sequence"/>
</dbReference>
<comment type="caution">
    <text evidence="1">The sequence shown here is derived from an EMBL/GenBank/DDBJ whole genome shotgun (WGS) entry which is preliminary data.</text>
</comment>
<evidence type="ECO:0000313" key="2">
    <source>
        <dbReference type="Proteomes" id="UP000613208"/>
    </source>
</evidence>
<proteinExistence type="predicted"/>
<organism evidence="1 2">
    <name type="scientific">Anaerostipes butyraticus</name>
    <dbReference type="NCBI Taxonomy" id="645466"/>
    <lineage>
        <taxon>Bacteria</taxon>
        <taxon>Bacillati</taxon>
        <taxon>Bacillota</taxon>
        <taxon>Clostridia</taxon>
        <taxon>Lachnospirales</taxon>
        <taxon>Lachnospiraceae</taxon>
        <taxon>Anaerostipes</taxon>
    </lineage>
</organism>
<accession>A0A916Q8V0</accession>
<evidence type="ECO:0000313" key="1">
    <source>
        <dbReference type="EMBL" id="GFO86479.1"/>
    </source>
</evidence>
<name>A0A916Q8V0_9FIRM</name>
<reference evidence="1" key="1">
    <citation type="submission" date="2020-06" db="EMBL/GenBank/DDBJ databases">
        <title>Characterization of fructooligosaccharide metabolism and fructooligosaccharide-degrading enzymes in human commensal butyrate producers.</title>
        <authorList>
            <person name="Tanno H."/>
            <person name="Fujii T."/>
            <person name="Hirano K."/>
            <person name="Maeno S."/>
            <person name="Tonozuka T."/>
            <person name="Sakamoto M."/>
            <person name="Ohkuma M."/>
            <person name="Tochio T."/>
            <person name="Endo A."/>
        </authorList>
    </citation>
    <scope>NUCLEOTIDE SEQUENCE</scope>
    <source>
        <strain evidence="1">JCM 17466</strain>
    </source>
</reference>
<dbReference type="AlphaFoldDB" id="A0A916Q8V0"/>